<dbReference type="SMART" id="SM00965">
    <property type="entry name" value="STN"/>
    <property type="match status" value="1"/>
</dbReference>
<keyword evidence="5" id="KW-0802">TPR repeat</keyword>
<keyword evidence="2" id="KW-0813">Transport</keyword>
<gene>
    <name evidence="9" type="ORF">EV684_104142</name>
</gene>
<evidence type="ECO:0000256" key="1">
    <source>
        <dbReference type="ARBA" id="ARBA00004370"/>
    </source>
</evidence>
<dbReference type="SUPFAM" id="SSF48452">
    <property type="entry name" value="TPR-like"/>
    <property type="match status" value="1"/>
</dbReference>
<dbReference type="InterPro" id="IPR019734">
    <property type="entry name" value="TPR_rpt"/>
</dbReference>
<dbReference type="GO" id="GO:0015627">
    <property type="term" value="C:type II protein secretion system complex"/>
    <property type="evidence" value="ECO:0007669"/>
    <property type="project" value="TreeGrafter"/>
</dbReference>
<keyword evidence="4" id="KW-0998">Cell outer membrane</keyword>
<reference evidence="9 10" key="1">
    <citation type="submission" date="2019-03" db="EMBL/GenBank/DDBJ databases">
        <title>Genomic Encyclopedia of Type Strains, Phase IV (KMG-IV): sequencing the most valuable type-strain genomes for metagenomic binning, comparative biology and taxonomic classification.</title>
        <authorList>
            <person name="Goeker M."/>
        </authorList>
    </citation>
    <scope>NUCLEOTIDE SEQUENCE [LARGE SCALE GENOMIC DNA]</scope>
    <source>
        <strain evidence="9 10">DSM 1709</strain>
    </source>
</reference>
<feature type="compositionally biased region" description="Basic and acidic residues" evidence="7">
    <location>
        <begin position="582"/>
        <end position="592"/>
    </location>
</feature>
<dbReference type="GO" id="GO:0019867">
    <property type="term" value="C:outer membrane"/>
    <property type="evidence" value="ECO:0007669"/>
    <property type="project" value="InterPro"/>
</dbReference>
<dbReference type="InterPro" id="IPR011990">
    <property type="entry name" value="TPR-like_helical_dom_sf"/>
</dbReference>
<protein>
    <submittedName>
        <fullName evidence="9">General secretion pathway protein D</fullName>
    </submittedName>
</protein>
<evidence type="ECO:0000256" key="4">
    <source>
        <dbReference type="ARBA" id="ARBA00023237"/>
    </source>
</evidence>
<dbReference type="InterPro" id="IPR004846">
    <property type="entry name" value="T2SS/T3SS_dom"/>
</dbReference>
<dbReference type="PRINTS" id="PR01032">
    <property type="entry name" value="PHAGEIV"/>
</dbReference>
<dbReference type="InterPro" id="IPR038591">
    <property type="entry name" value="NolW-like_sf"/>
</dbReference>
<accession>A0A4R2MAY5</accession>
<comment type="similarity">
    <text evidence="6">Belongs to the bacterial secretin family.</text>
</comment>
<evidence type="ECO:0000313" key="9">
    <source>
        <dbReference type="EMBL" id="TCP03421.1"/>
    </source>
</evidence>
<dbReference type="Gene3D" id="1.25.40.10">
    <property type="entry name" value="Tetratricopeptide repeat domain"/>
    <property type="match status" value="1"/>
</dbReference>
<comment type="subcellular location">
    <subcellularLocation>
        <location evidence="1">Membrane</location>
    </subcellularLocation>
</comment>
<name>A0A4R2MAY5_RUBGE</name>
<dbReference type="Proteomes" id="UP000295106">
    <property type="component" value="Unassembled WGS sequence"/>
</dbReference>
<dbReference type="Pfam" id="PF00263">
    <property type="entry name" value="Secretin"/>
    <property type="match status" value="1"/>
</dbReference>
<keyword evidence="3" id="KW-0472">Membrane</keyword>
<dbReference type="Gene3D" id="3.30.1370.120">
    <property type="match status" value="1"/>
</dbReference>
<dbReference type="InterPro" id="IPR011662">
    <property type="entry name" value="Secretin/TonB_short_N"/>
</dbReference>
<evidence type="ECO:0000259" key="8">
    <source>
        <dbReference type="SMART" id="SM00965"/>
    </source>
</evidence>
<organism evidence="9 10">
    <name type="scientific">Rubrivivax gelatinosus</name>
    <name type="common">Rhodocyclus gelatinosus</name>
    <name type="synonym">Rhodopseudomonas gelatinosa</name>
    <dbReference type="NCBI Taxonomy" id="28068"/>
    <lineage>
        <taxon>Bacteria</taxon>
        <taxon>Pseudomonadati</taxon>
        <taxon>Pseudomonadota</taxon>
        <taxon>Betaproteobacteria</taxon>
        <taxon>Burkholderiales</taxon>
        <taxon>Sphaerotilaceae</taxon>
        <taxon>Rubrivivax</taxon>
    </lineage>
</organism>
<evidence type="ECO:0000256" key="3">
    <source>
        <dbReference type="ARBA" id="ARBA00023136"/>
    </source>
</evidence>
<feature type="region of interest" description="Disordered" evidence="7">
    <location>
        <begin position="564"/>
        <end position="625"/>
    </location>
</feature>
<dbReference type="PANTHER" id="PTHR30332">
    <property type="entry name" value="PROBABLE GENERAL SECRETION PATHWAY PROTEIN D"/>
    <property type="match status" value="1"/>
</dbReference>
<dbReference type="PANTHER" id="PTHR30332:SF17">
    <property type="entry name" value="TYPE IV PILIATION SYSTEM PROTEIN DR_0774-RELATED"/>
    <property type="match status" value="1"/>
</dbReference>
<evidence type="ECO:0000313" key="10">
    <source>
        <dbReference type="Proteomes" id="UP000295106"/>
    </source>
</evidence>
<proteinExistence type="inferred from homology"/>
<dbReference type="PRINTS" id="PR00811">
    <property type="entry name" value="BCTERIALGSPD"/>
</dbReference>
<evidence type="ECO:0000256" key="5">
    <source>
        <dbReference type="PROSITE-ProRule" id="PRU00339"/>
    </source>
</evidence>
<dbReference type="AlphaFoldDB" id="A0A4R2MAY5"/>
<evidence type="ECO:0000256" key="2">
    <source>
        <dbReference type="ARBA" id="ARBA00022448"/>
    </source>
</evidence>
<evidence type="ECO:0000256" key="6">
    <source>
        <dbReference type="RuleBase" id="RU004003"/>
    </source>
</evidence>
<feature type="domain" description="Secretin/TonB short N-terminal" evidence="8">
    <location>
        <begin position="191"/>
        <end position="242"/>
    </location>
</feature>
<sequence>MILVGCSAERIRNRAGDYLASGEYEKALDLIEKSEQSDPESAVLRAGSLQLRDQAVMQLLTRAGLERAAGRLDSAEKLLRRALPFDRSGDRVGAALAEVDAERRQRVALEKALELFDRDPSTALAIVQGALRENPSNRDLLSARQRLDAKLREGRLYGAATGLTESRPVTLDFRDVNLRLLLETITRNSGVNFVLDPDVGREIRVSIFMKSVRVEEAVEIIASTHGLAKKVLDERTILVYPNTPEKRREYQEQVVRIFHLSNSQAKDAAGFLRGMLKLREPYIDERTNFLALRETPENILLAERLLTLYDSAEPEVVLELEVIEVKATRLLNLGVKIPESITLTPLGPDGSTGSLTLGNIGSLGRSDVGLTLGSILLNLKREVGDYTTLATPKIRARSKEKAKILVGDKVPIVTTTTSTGGFVSDSVSYLDVGLKLEVQPTVYANNEVAMQVALEVSSVTREVQTAGGGLAYEISTRTAGTALRLRDGETQILAGLINREERSNASRIPGLGDLPIAGRLFSSQSDNNTRTELVLAITPRVVRNITVPDIGDSEIWIGTDSNTRLRTPVVPGQMTPPADAPGEPRLRNDLSEPLKVASSPSATTSESVAPHKQKETPDSTVALSWNGPRSAIVGESVALIVDADRTPQQDWSGTLSYDASKLELVNARELEALRSIGGRVNVTKEIVQGRGKAHINIYNVKSAQAQSQELTRLVSDADAGGRHLEIRFLARSAGKTAIEWVELGVSGSVDIQKPYAHSIEITP</sequence>
<evidence type="ECO:0000256" key="7">
    <source>
        <dbReference type="SAM" id="MobiDB-lite"/>
    </source>
</evidence>
<comment type="caution">
    <text evidence="9">The sequence shown here is derived from an EMBL/GenBank/DDBJ whole genome shotgun (WGS) entry which is preliminary data.</text>
</comment>
<feature type="repeat" description="TPR" evidence="5">
    <location>
        <begin position="8"/>
        <end position="41"/>
    </location>
</feature>
<dbReference type="EMBL" id="SLXD01000004">
    <property type="protein sequence ID" value="TCP03421.1"/>
    <property type="molecule type" value="Genomic_DNA"/>
</dbReference>
<dbReference type="InterPro" id="IPR001775">
    <property type="entry name" value="GspD/PilQ"/>
</dbReference>
<dbReference type="PROSITE" id="PS50005">
    <property type="entry name" value="TPR"/>
    <property type="match status" value="1"/>
</dbReference>
<dbReference type="GO" id="GO:0009306">
    <property type="term" value="P:protein secretion"/>
    <property type="evidence" value="ECO:0007669"/>
    <property type="project" value="InterPro"/>
</dbReference>
<dbReference type="InterPro" id="IPR050810">
    <property type="entry name" value="Bact_Secretion_Sys_Channel"/>
</dbReference>
<feature type="compositionally biased region" description="Polar residues" evidence="7">
    <location>
        <begin position="598"/>
        <end position="607"/>
    </location>
</feature>